<gene>
    <name evidence="3" type="ORF">METZ01_LOCUS34491</name>
</gene>
<dbReference type="AlphaFoldDB" id="A0A381QV26"/>
<evidence type="ECO:0000256" key="1">
    <source>
        <dbReference type="ARBA" id="ARBA00022741"/>
    </source>
</evidence>
<evidence type="ECO:0000313" key="3">
    <source>
        <dbReference type="EMBL" id="SUZ81637.1"/>
    </source>
</evidence>
<dbReference type="Pfam" id="PF01121">
    <property type="entry name" value="CoaE"/>
    <property type="match status" value="1"/>
</dbReference>
<dbReference type="NCBIfam" id="TIGR00152">
    <property type="entry name" value="dephospho-CoA kinase"/>
    <property type="match status" value="1"/>
</dbReference>
<dbReference type="InterPro" id="IPR027417">
    <property type="entry name" value="P-loop_NTPase"/>
</dbReference>
<reference evidence="3" key="1">
    <citation type="submission" date="2018-05" db="EMBL/GenBank/DDBJ databases">
        <authorList>
            <person name="Lanie J.A."/>
            <person name="Ng W.-L."/>
            <person name="Kazmierczak K.M."/>
            <person name="Andrzejewski T.M."/>
            <person name="Davidsen T.M."/>
            <person name="Wayne K.J."/>
            <person name="Tettelin H."/>
            <person name="Glass J.I."/>
            <person name="Rusch D."/>
            <person name="Podicherti R."/>
            <person name="Tsui H.-C.T."/>
            <person name="Winkler M.E."/>
        </authorList>
    </citation>
    <scope>NUCLEOTIDE SEQUENCE</scope>
</reference>
<dbReference type="InterPro" id="IPR001977">
    <property type="entry name" value="Depp_CoAkinase"/>
</dbReference>
<protein>
    <recommendedName>
        <fullName evidence="4">Dephospho-CoA kinase</fullName>
    </recommendedName>
</protein>
<dbReference type="GO" id="GO:0005524">
    <property type="term" value="F:ATP binding"/>
    <property type="evidence" value="ECO:0007669"/>
    <property type="project" value="UniProtKB-KW"/>
</dbReference>
<evidence type="ECO:0000256" key="2">
    <source>
        <dbReference type="ARBA" id="ARBA00022840"/>
    </source>
</evidence>
<dbReference type="HAMAP" id="MF_00376">
    <property type="entry name" value="Dephospho_CoA_kinase"/>
    <property type="match status" value="1"/>
</dbReference>
<dbReference type="PANTHER" id="PTHR10695:SF46">
    <property type="entry name" value="BIFUNCTIONAL COENZYME A SYNTHASE-RELATED"/>
    <property type="match status" value="1"/>
</dbReference>
<evidence type="ECO:0008006" key="4">
    <source>
        <dbReference type="Google" id="ProtNLM"/>
    </source>
</evidence>
<dbReference type="PROSITE" id="PS51219">
    <property type="entry name" value="DPCK"/>
    <property type="match status" value="1"/>
</dbReference>
<dbReference type="GO" id="GO:0015937">
    <property type="term" value="P:coenzyme A biosynthetic process"/>
    <property type="evidence" value="ECO:0007669"/>
    <property type="project" value="InterPro"/>
</dbReference>
<name>A0A381QV26_9ZZZZ</name>
<sequence>MLKIGLTGGIGSGKSTASLHFQSLGAYVLDADKEAKNLITTNDTVQHELISEFGTDIINVSGQVDKKKLARVAFQDDDHQQRLNFVVHPYIFDLIDKDFNRILKEGKHDIFIVDAAMIYESGYDAHLDYVIVVTAQLKHRMERALARKTLSREEILKRIEFQWPEVEKINMADFVIHNDETEAKLKKNIESLIKKLT</sequence>
<dbReference type="EMBL" id="UINC01001475">
    <property type="protein sequence ID" value="SUZ81637.1"/>
    <property type="molecule type" value="Genomic_DNA"/>
</dbReference>
<keyword evidence="1" id="KW-0547">Nucleotide-binding</keyword>
<proteinExistence type="inferred from homology"/>
<dbReference type="PANTHER" id="PTHR10695">
    <property type="entry name" value="DEPHOSPHO-COA KINASE-RELATED"/>
    <property type="match status" value="1"/>
</dbReference>
<dbReference type="CDD" id="cd02022">
    <property type="entry name" value="DPCK"/>
    <property type="match status" value="1"/>
</dbReference>
<dbReference type="GO" id="GO:0004140">
    <property type="term" value="F:dephospho-CoA kinase activity"/>
    <property type="evidence" value="ECO:0007669"/>
    <property type="project" value="InterPro"/>
</dbReference>
<organism evidence="3">
    <name type="scientific">marine metagenome</name>
    <dbReference type="NCBI Taxonomy" id="408172"/>
    <lineage>
        <taxon>unclassified sequences</taxon>
        <taxon>metagenomes</taxon>
        <taxon>ecological metagenomes</taxon>
    </lineage>
</organism>
<dbReference type="SUPFAM" id="SSF52540">
    <property type="entry name" value="P-loop containing nucleoside triphosphate hydrolases"/>
    <property type="match status" value="1"/>
</dbReference>
<keyword evidence="2" id="KW-0067">ATP-binding</keyword>
<accession>A0A381QV26</accession>
<dbReference type="Gene3D" id="3.40.50.300">
    <property type="entry name" value="P-loop containing nucleotide triphosphate hydrolases"/>
    <property type="match status" value="1"/>
</dbReference>